<dbReference type="AlphaFoldDB" id="A0A5J5BE07"/>
<keyword evidence="2" id="KW-1185">Reference proteome</keyword>
<proteinExistence type="predicted"/>
<reference evidence="1 2" key="1">
    <citation type="submission" date="2019-09" db="EMBL/GenBank/DDBJ databases">
        <title>A chromosome-level genome assembly of the Chinese tupelo Nyssa sinensis.</title>
        <authorList>
            <person name="Yang X."/>
            <person name="Kang M."/>
            <person name="Yang Y."/>
            <person name="Xiong H."/>
            <person name="Wang M."/>
            <person name="Zhang Z."/>
            <person name="Wang Z."/>
            <person name="Wu H."/>
            <person name="Ma T."/>
            <person name="Liu J."/>
            <person name="Xi Z."/>
        </authorList>
    </citation>
    <scope>NUCLEOTIDE SEQUENCE [LARGE SCALE GENOMIC DNA]</scope>
    <source>
        <strain evidence="1">J267</strain>
        <tissue evidence="1">Leaf</tissue>
    </source>
</reference>
<dbReference type="Proteomes" id="UP000325577">
    <property type="component" value="Linkage Group LG13"/>
</dbReference>
<sequence length="223" mass="24510">MGLEQRIVFEYKGFAVQQQWATTSDPAQWTVRHAGGGVGVGVGHHFLELVKADVTVAIGIHGLDHSRTILDRASLAQAIQDVVQLGGGDQAVLVLIVELERVPELLEPIVVASSIAQGGASLAEIGELLEIDEAVFVGIDLLHHSANLLRGRVRSERLHHIGELRRGDFPVAVGIETVEHSLHFLDVLEIHRRFGGRLGVRVCRHYALNFVRPERNGWFQEGE</sequence>
<evidence type="ECO:0000313" key="1">
    <source>
        <dbReference type="EMBL" id="KAA8541343.1"/>
    </source>
</evidence>
<protein>
    <submittedName>
        <fullName evidence="1">Uncharacterized protein</fullName>
    </submittedName>
</protein>
<evidence type="ECO:0000313" key="2">
    <source>
        <dbReference type="Proteomes" id="UP000325577"/>
    </source>
</evidence>
<accession>A0A5J5BE07</accession>
<dbReference type="EMBL" id="CM018036">
    <property type="protein sequence ID" value="KAA8541343.1"/>
    <property type="molecule type" value="Genomic_DNA"/>
</dbReference>
<name>A0A5J5BE07_9ASTE</name>
<gene>
    <name evidence="1" type="ORF">F0562_025306</name>
</gene>
<organism evidence="1 2">
    <name type="scientific">Nyssa sinensis</name>
    <dbReference type="NCBI Taxonomy" id="561372"/>
    <lineage>
        <taxon>Eukaryota</taxon>
        <taxon>Viridiplantae</taxon>
        <taxon>Streptophyta</taxon>
        <taxon>Embryophyta</taxon>
        <taxon>Tracheophyta</taxon>
        <taxon>Spermatophyta</taxon>
        <taxon>Magnoliopsida</taxon>
        <taxon>eudicotyledons</taxon>
        <taxon>Gunneridae</taxon>
        <taxon>Pentapetalae</taxon>
        <taxon>asterids</taxon>
        <taxon>Cornales</taxon>
        <taxon>Nyssaceae</taxon>
        <taxon>Nyssa</taxon>
    </lineage>
</organism>